<dbReference type="EMBL" id="LGRX02022861">
    <property type="protein sequence ID" value="KAK3255116.1"/>
    <property type="molecule type" value="Genomic_DNA"/>
</dbReference>
<protein>
    <submittedName>
        <fullName evidence="1">Uncharacterized protein</fullName>
    </submittedName>
</protein>
<sequence length="413" mass="46086">MIPNPSSSDLEIALAEARDGSSAAGSDLPTRAYVDLADVDDLVAALRRFFTARISEKQLCSLAPRHIRIRDSSVLYERHPTPLYVAHACSVWRYQPRCITDAACRCDADDIVLKVIVLRQRSIREIECTSDSARASTLRRIFADIGRVKAPHEVVVAHSTLQESGDDASSCRPLLFEMRATNSVDSTHHRITWGAQVMLKATVTAAQFMRSDGVLEAPVALAELATRALGCIMHLKRRNNRYHVDFKWENCGLFHDVDATIVKLLDTGGIVSARSSRERKSTYEARFDRVSDEKRVLWCVGVALLQAANPARYDLISSEFSRKGGLMRQMQVTEMCVHNVVRPLDRPHACAFYRLALRCMRFSSGKAIRLTSVHRELYRLMTTSPPDVSSVGLHDATCRIVEAGKAFGGVEDR</sequence>
<dbReference type="Proteomes" id="UP001190700">
    <property type="component" value="Unassembled WGS sequence"/>
</dbReference>
<comment type="caution">
    <text evidence="1">The sequence shown here is derived from an EMBL/GenBank/DDBJ whole genome shotgun (WGS) entry which is preliminary data.</text>
</comment>
<dbReference type="AlphaFoldDB" id="A0AAE0F8Q2"/>
<evidence type="ECO:0000313" key="2">
    <source>
        <dbReference type="Proteomes" id="UP001190700"/>
    </source>
</evidence>
<name>A0AAE0F8Q2_9CHLO</name>
<gene>
    <name evidence="1" type="ORF">CYMTET_35743</name>
</gene>
<evidence type="ECO:0000313" key="1">
    <source>
        <dbReference type="EMBL" id="KAK3255116.1"/>
    </source>
</evidence>
<proteinExistence type="predicted"/>
<organism evidence="1 2">
    <name type="scientific">Cymbomonas tetramitiformis</name>
    <dbReference type="NCBI Taxonomy" id="36881"/>
    <lineage>
        <taxon>Eukaryota</taxon>
        <taxon>Viridiplantae</taxon>
        <taxon>Chlorophyta</taxon>
        <taxon>Pyramimonadophyceae</taxon>
        <taxon>Pyramimonadales</taxon>
        <taxon>Pyramimonadaceae</taxon>
        <taxon>Cymbomonas</taxon>
    </lineage>
</organism>
<accession>A0AAE0F8Q2</accession>
<reference evidence="1 2" key="1">
    <citation type="journal article" date="2015" name="Genome Biol. Evol.">
        <title>Comparative Genomics of a Bacterivorous Green Alga Reveals Evolutionary Causalities and Consequences of Phago-Mixotrophic Mode of Nutrition.</title>
        <authorList>
            <person name="Burns J.A."/>
            <person name="Paasch A."/>
            <person name="Narechania A."/>
            <person name="Kim E."/>
        </authorList>
    </citation>
    <scope>NUCLEOTIDE SEQUENCE [LARGE SCALE GENOMIC DNA]</scope>
    <source>
        <strain evidence="1 2">PLY_AMNH</strain>
    </source>
</reference>
<keyword evidence="2" id="KW-1185">Reference proteome</keyword>